<dbReference type="AlphaFoldDB" id="A0A2I4F1A9"/>
<evidence type="ECO:0000313" key="3">
    <source>
        <dbReference type="RefSeq" id="XP_018825434.1"/>
    </source>
</evidence>
<dbReference type="PANTHER" id="PTHR46148">
    <property type="entry name" value="CHROMO DOMAIN-CONTAINING PROTEIN"/>
    <property type="match status" value="1"/>
</dbReference>
<evidence type="ECO:0000313" key="2">
    <source>
        <dbReference type="Proteomes" id="UP000235220"/>
    </source>
</evidence>
<dbReference type="RefSeq" id="XP_018825434.1">
    <property type="nucleotide sequence ID" value="XM_018969889.1"/>
</dbReference>
<dbReference type="Proteomes" id="UP000235220">
    <property type="component" value="Chromosome 15"/>
</dbReference>
<dbReference type="KEGG" id="jre:108994614"/>
<dbReference type="Pfam" id="PF24626">
    <property type="entry name" value="SH3_Tf2-1"/>
    <property type="match status" value="1"/>
</dbReference>
<accession>A0A2I4F1A9</accession>
<evidence type="ECO:0000259" key="1">
    <source>
        <dbReference type="Pfam" id="PF24626"/>
    </source>
</evidence>
<dbReference type="Gramene" id="Jr15_02680_p1">
    <property type="protein sequence ID" value="cds.Jr15_02680_p1"/>
    <property type="gene ID" value="Jr15_02680"/>
</dbReference>
<gene>
    <name evidence="3" type="primary">LOC108994614</name>
</gene>
<name>A0A2I4F1A9_JUGRE</name>
<dbReference type="InterPro" id="IPR056924">
    <property type="entry name" value="SH3_Tf2-1"/>
</dbReference>
<reference evidence="3" key="1">
    <citation type="submission" date="2025-08" db="UniProtKB">
        <authorList>
            <consortium name="RefSeq"/>
        </authorList>
    </citation>
    <scope>IDENTIFICATION</scope>
    <source>
        <tissue evidence="3">Leaves</tissue>
    </source>
</reference>
<organism evidence="2 3">
    <name type="scientific">Juglans regia</name>
    <name type="common">English walnut</name>
    <dbReference type="NCBI Taxonomy" id="51240"/>
    <lineage>
        <taxon>Eukaryota</taxon>
        <taxon>Viridiplantae</taxon>
        <taxon>Streptophyta</taxon>
        <taxon>Embryophyta</taxon>
        <taxon>Tracheophyta</taxon>
        <taxon>Spermatophyta</taxon>
        <taxon>Magnoliopsida</taxon>
        <taxon>eudicotyledons</taxon>
        <taxon>Gunneridae</taxon>
        <taxon>Pentapetalae</taxon>
        <taxon>rosids</taxon>
        <taxon>fabids</taxon>
        <taxon>Fagales</taxon>
        <taxon>Juglandaceae</taxon>
        <taxon>Juglans</taxon>
    </lineage>
</organism>
<protein>
    <submittedName>
        <fullName evidence="3">Uncharacterized protein LOC108994614</fullName>
    </submittedName>
</protein>
<proteinExistence type="predicted"/>
<dbReference type="OrthoDB" id="1939135at2759"/>
<sequence>MRFGKNGKLSPRYVRPFAILDRIGPTAYRVALLPALLGVHDVFHVSMLRKYVPDPTHVIDYEPLQLQENLTYTEEPMRIIERKEQVFRKRTIPLVKVVWNNHAISEPSLKLEEEMQVKYP</sequence>
<dbReference type="PANTHER" id="PTHR46148:SF60">
    <property type="entry name" value="CHROMO DOMAIN-CONTAINING PROTEIN"/>
    <property type="match status" value="1"/>
</dbReference>
<keyword evidence="2" id="KW-1185">Reference proteome</keyword>
<feature type="domain" description="Tf2-1-like SH3-like" evidence="1">
    <location>
        <begin position="3"/>
        <end position="52"/>
    </location>
</feature>
<dbReference type="GeneID" id="108994614"/>